<evidence type="ECO:0000256" key="3">
    <source>
        <dbReference type="ARBA" id="ARBA00022692"/>
    </source>
</evidence>
<evidence type="ECO:0000256" key="4">
    <source>
        <dbReference type="ARBA" id="ARBA00022989"/>
    </source>
</evidence>
<comment type="subcellular location">
    <subcellularLocation>
        <location evidence="1">Cell membrane</location>
        <topology evidence="1">Multi-pass membrane protein</topology>
    </subcellularLocation>
</comment>
<evidence type="ECO:0000256" key="5">
    <source>
        <dbReference type="ARBA" id="ARBA00023136"/>
    </source>
</evidence>
<dbReference type="InterPro" id="IPR018076">
    <property type="entry name" value="T2SS_GspF_dom"/>
</dbReference>
<reference evidence="8 9" key="1">
    <citation type="submission" date="2016-10" db="EMBL/GenBank/DDBJ databases">
        <authorList>
            <person name="de Groot N.N."/>
        </authorList>
    </citation>
    <scope>NUCLEOTIDE SEQUENCE [LARGE SCALE GENOMIC DNA]</scope>
    <source>
        <strain evidence="8 9">DSM 27375</strain>
    </source>
</reference>
<evidence type="ECO:0000256" key="6">
    <source>
        <dbReference type="SAM" id="Phobius"/>
    </source>
</evidence>
<gene>
    <name evidence="8" type="ORF">SAMN04488117_11110</name>
</gene>
<feature type="transmembrane region" description="Helical" evidence="6">
    <location>
        <begin position="101"/>
        <end position="121"/>
    </location>
</feature>
<evidence type="ECO:0000313" key="9">
    <source>
        <dbReference type="Proteomes" id="UP000182284"/>
    </source>
</evidence>
<feature type="transmembrane region" description="Helical" evidence="6">
    <location>
        <begin position="133"/>
        <end position="154"/>
    </location>
</feature>
<keyword evidence="2" id="KW-1003">Cell membrane</keyword>
<feature type="transmembrane region" description="Helical" evidence="6">
    <location>
        <begin position="288"/>
        <end position="309"/>
    </location>
</feature>
<accession>A0A1G7R640</accession>
<dbReference type="OrthoDB" id="9810662at2"/>
<sequence length="317" mass="34579">MGYLGLIFLLLLILGLSLVQLIALALIDHRMRRGRLDRCITSTGKKTKDVVSQPMSLRAGEILRRMAAVTAERVSVVKGDEAETSAALLKSAGIRSRDAHLIYAFLKLVLPVAAVILSVLWLSLNSEEGVKPLTAIVVVCATALVLSRAPDAVLSHKRKRRLDKVRRNFPDMLELLVITSEAGLAPVPALGRVARELYAACPDLAIEIQQLVVELGVLPEREQAWRNLEERLPLPEVSVFANAMAQAGRYGTPFRGALRSLMLDARAQRLLRLEEQAGRLPALMTVPLILFIMPALFIVLIGPAALSILDNLMKGGA</sequence>
<keyword evidence="3 6" id="KW-0812">Transmembrane</keyword>
<feature type="transmembrane region" description="Helical" evidence="6">
    <location>
        <begin position="6"/>
        <end position="27"/>
    </location>
</feature>
<dbReference type="AlphaFoldDB" id="A0A1G7R640"/>
<dbReference type="Proteomes" id="UP000182284">
    <property type="component" value="Unassembled WGS sequence"/>
</dbReference>
<proteinExistence type="predicted"/>
<feature type="domain" description="Type II secretion system protein GspF" evidence="7">
    <location>
        <begin position="173"/>
        <end position="301"/>
    </location>
</feature>
<dbReference type="PANTHER" id="PTHR35007">
    <property type="entry name" value="INTEGRAL MEMBRANE PROTEIN-RELATED"/>
    <property type="match status" value="1"/>
</dbReference>
<organism evidence="8 9">
    <name type="scientific">Celeribacter baekdonensis</name>
    <dbReference type="NCBI Taxonomy" id="875171"/>
    <lineage>
        <taxon>Bacteria</taxon>
        <taxon>Pseudomonadati</taxon>
        <taxon>Pseudomonadota</taxon>
        <taxon>Alphaproteobacteria</taxon>
        <taxon>Rhodobacterales</taxon>
        <taxon>Roseobacteraceae</taxon>
        <taxon>Celeribacter</taxon>
    </lineage>
</organism>
<dbReference type="EMBL" id="FNBL01000011">
    <property type="protein sequence ID" value="SDG05440.1"/>
    <property type="molecule type" value="Genomic_DNA"/>
</dbReference>
<evidence type="ECO:0000313" key="8">
    <source>
        <dbReference type="EMBL" id="SDG05440.1"/>
    </source>
</evidence>
<dbReference type="Pfam" id="PF00482">
    <property type="entry name" value="T2SSF"/>
    <property type="match status" value="1"/>
</dbReference>
<keyword evidence="4 6" id="KW-1133">Transmembrane helix</keyword>
<evidence type="ECO:0000256" key="2">
    <source>
        <dbReference type="ARBA" id="ARBA00022475"/>
    </source>
</evidence>
<dbReference type="GO" id="GO:0005886">
    <property type="term" value="C:plasma membrane"/>
    <property type="evidence" value="ECO:0007669"/>
    <property type="project" value="UniProtKB-SubCell"/>
</dbReference>
<name>A0A1G7R640_9RHOB</name>
<protein>
    <submittedName>
        <fullName evidence="8">Tight adherence protein C</fullName>
    </submittedName>
</protein>
<evidence type="ECO:0000259" key="7">
    <source>
        <dbReference type="Pfam" id="PF00482"/>
    </source>
</evidence>
<dbReference type="PANTHER" id="PTHR35007:SF2">
    <property type="entry name" value="PILUS ASSEMBLE PROTEIN"/>
    <property type="match status" value="1"/>
</dbReference>
<keyword evidence="5 6" id="KW-0472">Membrane</keyword>
<evidence type="ECO:0000256" key="1">
    <source>
        <dbReference type="ARBA" id="ARBA00004651"/>
    </source>
</evidence>